<sequence length="226" mass="25003">MKTLIVIPAFNEAENLMDLLPQLIKTVSHDIVIVNDASIDNTAQVVVDLGLKCLTLPLQLGAWGATQTGIRYAVKVGYGQVITMDADGQHLPQEVDALMNLYVQSQANVIIGTFPSRLSRLKKLAWNFFKLLTHIKVEDLTSGFRLYDKTAIKVLSSRQATMLDYQDVGVLLLLLGAGLTIKEVAVKMHNRSDGKSRVFSSWLVVLKYMVQTTTLCIANIGKRTTK</sequence>
<dbReference type="InterPro" id="IPR001173">
    <property type="entry name" value="Glyco_trans_2-like"/>
</dbReference>
<gene>
    <name evidence="2" type="ORF">MNBD_GAMMA02-915</name>
</gene>
<dbReference type="CDD" id="cd04179">
    <property type="entry name" value="DPM_DPG-synthase_like"/>
    <property type="match status" value="1"/>
</dbReference>
<dbReference type="AlphaFoldDB" id="A0A3B0WB37"/>
<dbReference type="SUPFAM" id="SSF53448">
    <property type="entry name" value="Nucleotide-diphospho-sugar transferases"/>
    <property type="match status" value="1"/>
</dbReference>
<proteinExistence type="predicted"/>
<dbReference type="Gene3D" id="3.90.550.10">
    <property type="entry name" value="Spore Coat Polysaccharide Biosynthesis Protein SpsA, Chain A"/>
    <property type="match status" value="1"/>
</dbReference>
<feature type="domain" description="Glycosyltransferase 2-like" evidence="1">
    <location>
        <begin position="5"/>
        <end position="126"/>
    </location>
</feature>
<organism evidence="2">
    <name type="scientific">hydrothermal vent metagenome</name>
    <dbReference type="NCBI Taxonomy" id="652676"/>
    <lineage>
        <taxon>unclassified sequences</taxon>
        <taxon>metagenomes</taxon>
        <taxon>ecological metagenomes</taxon>
    </lineage>
</organism>
<evidence type="ECO:0000313" key="2">
    <source>
        <dbReference type="EMBL" id="VAW47917.1"/>
    </source>
</evidence>
<dbReference type="EMBL" id="UOFA01000376">
    <property type="protein sequence ID" value="VAW47917.1"/>
    <property type="molecule type" value="Genomic_DNA"/>
</dbReference>
<dbReference type="InterPro" id="IPR029044">
    <property type="entry name" value="Nucleotide-diphossugar_trans"/>
</dbReference>
<dbReference type="PANTHER" id="PTHR48090:SF7">
    <property type="entry name" value="RFBJ PROTEIN"/>
    <property type="match status" value="1"/>
</dbReference>
<dbReference type="InterPro" id="IPR050256">
    <property type="entry name" value="Glycosyltransferase_2"/>
</dbReference>
<reference evidence="2" key="1">
    <citation type="submission" date="2018-06" db="EMBL/GenBank/DDBJ databases">
        <authorList>
            <person name="Zhirakovskaya E."/>
        </authorList>
    </citation>
    <scope>NUCLEOTIDE SEQUENCE</scope>
</reference>
<accession>A0A3B0WB37</accession>
<dbReference type="Pfam" id="PF00535">
    <property type="entry name" value="Glycos_transf_2"/>
    <property type="match status" value="1"/>
</dbReference>
<name>A0A3B0WB37_9ZZZZ</name>
<protein>
    <recommendedName>
        <fullName evidence="1">Glycosyltransferase 2-like domain-containing protein</fullName>
    </recommendedName>
</protein>
<dbReference type="PANTHER" id="PTHR48090">
    <property type="entry name" value="UNDECAPRENYL-PHOSPHATE 4-DEOXY-4-FORMAMIDO-L-ARABINOSE TRANSFERASE-RELATED"/>
    <property type="match status" value="1"/>
</dbReference>
<evidence type="ECO:0000259" key="1">
    <source>
        <dbReference type="Pfam" id="PF00535"/>
    </source>
</evidence>